<dbReference type="GO" id="GO:0046872">
    <property type="term" value="F:metal ion binding"/>
    <property type="evidence" value="ECO:0007669"/>
    <property type="project" value="UniProtKB-KW"/>
</dbReference>
<keyword evidence="6" id="KW-0223">Dioxygenase</keyword>
<dbReference type="PANTHER" id="PTHR21496:SF23">
    <property type="entry name" value="3-PHENYLPROPIONATE_CINNAMIC ACID DIOXYGENASE FERREDOXIN SUBUNIT"/>
    <property type="match status" value="1"/>
</dbReference>
<dbReference type="GO" id="GO:0051537">
    <property type="term" value="F:2 iron, 2 sulfur cluster binding"/>
    <property type="evidence" value="ECO:0007669"/>
    <property type="project" value="UniProtKB-KW"/>
</dbReference>
<protein>
    <submittedName>
        <fullName evidence="6">Dioxygenase, ferredoxin subunit</fullName>
    </submittedName>
</protein>
<name>A0A0W0VG25_9GAMM</name>
<organism evidence="6 7">
    <name type="scientific">Legionella jordanis</name>
    <dbReference type="NCBI Taxonomy" id="456"/>
    <lineage>
        <taxon>Bacteria</taxon>
        <taxon>Pseudomonadati</taxon>
        <taxon>Pseudomonadota</taxon>
        <taxon>Gammaproteobacteria</taxon>
        <taxon>Legionellales</taxon>
        <taxon>Legionellaceae</taxon>
        <taxon>Legionella</taxon>
    </lineage>
</organism>
<dbReference type="GO" id="GO:0051213">
    <property type="term" value="F:dioxygenase activity"/>
    <property type="evidence" value="ECO:0007669"/>
    <property type="project" value="UniProtKB-KW"/>
</dbReference>
<dbReference type="SUPFAM" id="SSF50022">
    <property type="entry name" value="ISP domain"/>
    <property type="match status" value="1"/>
</dbReference>
<accession>A0A0W0VG25</accession>
<keyword evidence="2" id="KW-0479">Metal-binding</keyword>
<evidence type="ECO:0000256" key="1">
    <source>
        <dbReference type="ARBA" id="ARBA00022714"/>
    </source>
</evidence>
<gene>
    <name evidence="6" type="ORF">Ljor_0058</name>
</gene>
<dbReference type="PANTHER" id="PTHR21496">
    <property type="entry name" value="FERREDOXIN-RELATED"/>
    <property type="match status" value="1"/>
</dbReference>
<evidence type="ECO:0000256" key="3">
    <source>
        <dbReference type="ARBA" id="ARBA00023004"/>
    </source>
</evidence>
<dbReference type="EMBL" id="LNYJ01000002">
    <property type="protein sequence ID" value="KTD19092.1"/>
    <property type="molecule type" value="Genomic_DNA"/>
</dbReference>
<dbReference type="STRING" id="456.Ljor_0058"/>
<dbReference type="InterPro" id="IPR017941">
    <property type="entry name" value="Rieske_2Fe-2S"/>
</dbReference>
<dbReference type="PATRIC" id="fig|456.5.peg.68"/>
<evidence type="ECO:0000313" key="6">
    <source>
        <dbReference type="EMBL" id="KTD19092.1"/>
    </source>
</evidence>
<keyword evidence="7" id="KW-1185">Reference proteome</keyword>
<keyword evidence="3" id="KW-0408">Iron</keyword>
<evidence type="ECO:0000256" key="4">
    <source>
        <dbReference type="ARBA" id="ARBA00023014"/>
    </source>
</evidence>
<evidence type="ECO:0000259" key="5">
    <source>
        <dbReference type="PROSITE" id="PS51296"/>
    </source>
</evidence>
<keyword evidence="1" id="KW-0001">2Fe-2S</keyword>
<feature type="domain" description="Rieske" evidence="5">
    <location>
        <begin position="5"/>
        <end position="115"/>
    </location>
</feature>
<reference evidence="6 7" key="1">
    <citation type="submission" date="2015-11" db="EMBL/GenBank/DDBJ databases">
        <title>Genomic analysis of 38 Legionella species identifies large and diverse effector repertoires.</title>
        <authorList>
            <person name="Burstein D."/>
            <person name="Amaro F."/>
            <person name="Zusman T."/>
            <person name="Lifshitz Z."/>
            <person name="Cohen O."/>
            <person name="Gilbert J.A."/>
            <person name="Pupko T."/>
            <person name="Shuman H.A."/>
            <person name="Segal G."/>
        </authorList>
    </citation>
    <scope>NUCLEOTIDE SEQUENCE [LARGE SCALE GENOMIC DNA]</scope>
    <source>
        <strain evidence="6 7">BL-540</strain>
    </source>
</reference>
<evidence type="ECO:0000313" key="7">
    <source>
        <dbReference type="Proteomes" id="UP000055035"/>
    </source>
</evidence>
<dbReference type="AlphaFoldDB" id="A0A0W0VG25"/>
<dbReference type="Pfam" id="PF00355">
    <property type="entry name" value="Rieske"/>
    <property type="match status" value="1"/>
</dbReference>
<evidence type="ECO:0000256" key="2">
    <source>
        <dbReference type="ARBA" id="ARBA00022723"/>
    </source>
</evidence>
<proteinExistence type="predicted"/>
<dbReference type="InterPro" id="IPR036922">
    <property type="entry name" value="Rieske_2Fe-2S_sf"/>
</dbReference>
<sequence length="129" mass="14491">MSSWKPAVTLSELQKKGRHCATIDGHKILFIWNNNSIHAVASQCPHFKLPLTKAVVTEENTIVCPFHKSAFNLESGKPECWTPWPPAVGTVLGKISKPKHLRIYPVRIDDDMISVDVRENQLSHLAKVD</sequence>
<dbReference type="PROSITE" id="PS51296">
    <property type="entry name" value="RIESKE"/>
    <property type="match status" value="1"/>
</dbReference>
<comment type="caution">
    <text evidence="6">The sequence shown here is derived from an EMBL/GenBank/DDBJ whole genome shotgun (WGS) entry which is preliminary data.</text>
</comment>
<keyword evidence="4" id="KW-0411">Iron-sulfur</keyword>
<dbReference type="Gene3D" id="2.102.10.10">
    <property type="entry name" value="Rieske [2Fe-2S] iron-sulphur domain"/>
    <property type="match status" value="1"/>
</dbReference>
<dbReference type="OrthoDB" id="9800167at2"/>
<dbReference type="Proteomes" id="UP000055035">
    <property type="component" value="Unassembled WGS sequence"/>
</dbReference>
<dbReference type="RefSeq" id="WP_058469655.1">
    <property type="nucleotide sequence ID" value="NZ_CAAAIC010000014.1"/>
</dbReference>
<keyword evidence="6" id="KW-0560">Oxidoreductase</keyword>
<dbReference type="CDD" id="cd03467">
    <property type="entry name" value="Rieske"/>
    <property type="match status" value="1"/>
</dbReference>